<dbReference type="Pfam" id="PF09509">
    <property type="entry name" value="Hypoth_Ymh"/>
    <property type="match status" value="1"/>
</dbReference>
<sequence>MVTQTWGVPIEADRALNLPVEQVALHLLRRFQRGGDQNRRNFLIGAGNSYRENGLKGDQADAVLRALAEAYDWLILHGLLSGKPPQQDWLFITRKGIAILGAPDGLALLRAEARLEVDLHPSIAARVRAQFLLGEYELAAFAAMRQVEIRVRELASADAGDLGVPLMAKAFRDGGPLADTNSERGEQVAMMNLFQGAIGVFKNPSSHRQVDYSDPTLASEVVLLADLLLRMLDARSELRG</sequence>
<dbReference type="STRING" id="1550231.SAMN05660662_0138"/>
<evidence type="ECO:0000313" key="2">
    <source>
        <dbReference type="EMBL" id="SDG04769.1"/>
    </source>
</evidence>
<feature type="domain" description="Conserved hypothetical protein CHP02391" evidence="1">
    <location>
        <begin position="119"/>
        <end position="232"/>
    </location>
</feature>
<evidence type="ECO:0000259" key="1">
    <source>
        <dbReference type="Pfam" id="PF09509"/>
    </source>
</evidence>
<gene>
    <name evidence="2" type="ORF">SAMN05660662_0138</name>
</gene>
<keyword evidence="3" id="KW-1185">Reference proteome</keyword>
<organism evidence="2 3">
    <name type="scientific">Blastococcus aurantiacus</name>
    <dbReference type="NCBI Taxonomy" id="1550231"/>
    <lineage>
        <taxon>Bacteria</taxon>
        <taxon>Bacillati</taxon>
        <taxon>Actinomycetota</taxon>
        <taxon>Actinomycetes</taxon>
        <taxon>Geodermatophilales</taxon>
        <taxon>Geodermatophilaceae</taxon>
        <taxon>Blastococcus</taxon>
    </lineage>
</organism>
<reference evidence="3" key="1">
    <citation type="submission" date="2016-10" db="EMBL/GenBank/DDBJ databases">
        <authorList>
            <person name="Varghese N."/>
            <person name="Submissions S."/>
        </authorList>
    </citation>
    <scope>NUCLEOTIDE SEQUENCE [LARGE SCALE GENOMIC DNA]</scope>
    <source>
        <strain evidence="3">DSM 44268</strain>
    </source>
</reference>
<name>A0A1G7R3S6_9ACTN</name>
<dbReference type="InterPro" id="IPR012654">
    <property type="entry name" value="CHP02391"/>
</dbReference>
<dbReference type="AlphaFoldDB" id="A0A1G7R3S6"/>
<proteinExistence type="predicted"/>
<dbReference type="OrthoDB" id="5195054at2"/>
<dbReference type="Proteomes" id="UP000199406">
    <property type="component" value="Unassembled WGS sequence"/>
</dbReference>
<evidence type="ECO:0000313" key="3">
    <source>
        <dbReference type="Proteomes" id="UP000199406"/>
    </source>
</evidence>
<protein>
    <submittedName>
        <fullName evidence="2">TIGR02391 family protein</fullName>
    </submittedName>
</protein>
<dbReference type="NCBIfam" id="TIGR02391">
    <property type="entry name" value="hypoth_ymh"/>
    <property type="match status" value="1"/>
</dbReference>
<accession>A0A1G7R3S6</accession>
<dbReference type="EMBL" id="FNBT01000010">
    <property type="protein sequence ID" value="SDG04769.1"/>
    <property type="molecule type" value="Genomic_DNA"/>
</dbReference>